<sequence>MVEKLEAFTRKFELFDLDLSSGRLSTLKKRQAEGPGRSIVTEMMDDFIKQLRDNFSTRFEDYSMPKDIIAFSRENSGRERGELTPLPSCVC</sequence>
<reference evidence="1 2" key="1">
    <citation type="submission" date="2021-04" db="EMBL/GenBank/DDBJ databases">
        <authorList>
            <person name="De Guttry C."/>
            <person name="Zahm M."/>
            <person name="Klopp C."/>
            <person name="Cabau C."/>
            <person name="Louis A."/>
            <person name="Berthelot C."/>
            <person name="Parey E."/>
            <person name="Roest Crollius H."/>
            <person name="Montfort J."/>
            <person name="Robinson-Rechavi M."/>
            <person name="Bucao C."/>
            <person name="Bouchez O."/>
            <person name="Gislard M."/>
            <person name="Lluch J."/>
            <person name="Milhes M."/>
            <person name="Lampietro C."/>
            <person name="Lopez Roques C."/>
            <person name="Donnadieu C."/>
            <person name="Braasch I."/>
            <person name="Desvignes T."/>
            <person name="Postlethwait J."/>
            <person name="Bobe J."/>
            <person name="Wedekind C."/>
            <person name="Guiguen Y."/>
        </authorList>
    </citation>
    <scope>NUCLEOTIDE SEQUENCE [LARGE SCALE GENOMIC DNA]</scope>
    <source>
        <strain evidence="1">Cs_M1</strain>
        <tissue evidence="1">Blood</tissue>
    </source>
</reference>
<proteinExistence type="predicted"/>
<evidence type="ECO:0000313" key="2">
    <source>
        <dbReference type="Proteomes" id="UP001356427"/>
    </source>
</evidence>
<gene>
    <name evidence="1" type="ORF">J4Q44_G00269360</name>
</gene>
<accession>A0AAN8LKE2</accession>
<name>A0AAN8LKE2_9TELE</name>
<dbReference type="Proteomes" id="UP001356427">
    <property type="component" value="Unassembled WGS sequence"/>
</dbReference>
<organism evidence="1 2">
    <name type="scientific">Coregonus suidteri</name>
    <dbReference type="NCBI Taxonomy" id="861788"/>
    <lineage>
        <taxon>Eukaryota</taxon>
        <taxon>Metazoa</taxon>
        <taxon>Chordata</taxon>
        <taxon>Craniata</taxon>
        <taxon>Vertebrata</taxon>
        <taxon>Euteleostomi</taxon>
        <taxon>Actinopterygii</taxon>
        <taxon>Neopterygii</taxon>
        <taxon>Teleostei</taxon>
        <taxon>Protacanthopterygii</taxon>
        <taxon>Salmoniformes</taxon>
        <taxon>Salmonidae</taxon>
        <taxon>Coregoninae</taxon>
        <taxon>Coregonus</taxon>
    </lineage>
</organism>
<keyword evidence="2" id="KW-1185">Reference proteome</keyword>
<dbReference type="EMBL" id="JAGTTL010000025">
    <property type="protein sequence ID" value="KAK6302581.1"/>
    <property type="molecule type" value="Genomic_DNA"/>
</dbReference>
<protein>
    <submittedName>
        <fullName evidence="1">Uncharacterized protein</fullName>
    </submittedName>
</protein>
<comment type="caution">
    <text evidence="1">The sequence shown here is derived from an EMBL/GenBank/DDBJ whole genome shotgun (WGS) entry which is preliminary data.</text>
</comment>
<evidence type="ECO:0000313" key="1">
    <source>
        <dbReference type="EMBL" id="KAK6302581.1"/>
    </source>
</evidence>
<dbReference type="AlphaFoldDB" id="A0AAN8LKE2"/>